<organism evidence="7 8">
    <name type="scientific">Clavibacter seminis</name>
    <dbReference type="NCBI Taxonomy" id="2860285"/>
    <lineage>
        <taxon>Bacteria</taxon>
        <taxon>Bacillati</taxon>
        <taxon>Actinomycetota</taxon>
        <taxon>Actinomycetes</taxon>
        <taxon>Micrococcales</taxon>
        <taxon>Microbacteriaceae</taxon>
        <taxon>Clavibacter</taxon>
    </lineage>
</organism>
<dbReference type="Pfam" id="PF00425">
    <property type="entry name" value="Chorismate_bind"/>
    <property type="match status" value="1"/>
</dbReference>
<evidence type="ECO:0000256" key="5">
    <source>
        <dbReference type="SAM" id="MobiDB-lite"/>
    </source>
</evidence>
<keyword evidence="8" id="KW-1185">Reference proteome</keyword>
<feature type="domain" description="Chorismate-utilising enzyme C-terminal" evidence="6">
    <location>
        <begin position="192"/>
        <end position="445"/>
    </location>
</feature>
<protein>
    <submittedName>
        <fullName evidence="7">Salicylate synthase</fullName>
    </submittedName>
</protein>
<evidence type="ECO:0000313" key="7">
    <source>
        <dbReference type="EMBL" id="UKF25389.1"/>
    </source>
</evidence>
<keyword evidence="2" id="KW-0479">Metal-binding</keyword>
<dbReference type="RefSeq" id="WP_237583737.1">
    <property type="nucleotide sequence ID" value="NZ_CP083439.1"/>
</dbReference>
<dbReference type="PRINTS" id="PR00095">
    <property type="entry name" value="ANTSNTHASEI"/>
</dbReference>
<evidence type="ECO:0000259" key="6">
    <source>
        <dbReference type="Pfam" id="PF00425"/>
    </source>
</evidence>
<evidence type="ECO:0000313" key="8">
    <source>
        <dbReference type="Proteomes" id="UP001649473"/>
    </source>
</evidence>
<reference evidence="8" key="1">
    <citation type="submission" date="2024-08" db="EMBL/GenBank/DDBJ databases">
        <title>Description of the novel species Clavibacter lycopersicum isolated from tomato seeds.</title>
        <authorList>
            <person name="Arizala E.D."/>
            <person name="Dobhal S."/>
            <person name="Alvarez A."/>
            <person name="Arif M."/>
        </authorList>
    </citation>
    <scope>NUCLEOTIDE SEQUENCE [LARGE SCALE GENOMIC DNA]</scope>
    <source>
        <strain evidence="8">A6099</strain>
    </source>
</reference>
<comment type="cofactor">
    <cofactor evidence="1">
        <name>Mg(2+)</name>
        <dbReference type="ChEBI" id="CHEBI:18420"/>
    </cofactor>
</comment>
<accession>A0ABY3T9D0</accession>
<dbReference type="EMBL" id="CP083439">
    <property type="protein sequence ID" value="UKF25389.1"/>
    <property type="molecule type" value="Genomic_DNA"/>
</dbReference>
<dbReference type="Proteomes" id="UP001649473">
    <property type="component" value="Chromosome"/>
</dbReference>
<feature type="region of interest" description="Disordered" evidence="5">
    <location>
        <begin position="455"/>
        <end position="495"/>
    </location>
</feature>
<dbReference type="InterPro" id="IPR005801">
    <property type="entry name" value="ADC_synthase"/>
</dbReference>
<evidence type="ECO:0000256" key="4">
    <source>
        <dbReference type="ARBA" id="ARBA00023239"/>
    </source>
</evidence>
<dbReference type="SUPFAM" id="SSF56322">
    <property type="entry name" value="ADC synthase"/>
    <property type="match status" value="1"/>
</dbReference>
<dbReference type="PANTHER" id="PTHR11236:SF48">
    <property type="entry name" value="ISOCHORISMATE SYNTHASE MENF"/>
    <property type="match status" value="1"/>
</dbReference>
<sequence length="495" mass="51523">MPAAPVTRVAELRITRDPLGAVADLARAFRHEPHVILEEAGRFSCGIGAWAEVVVDRRVVRLRVRGEEEVVVSWRDEPLRVVGRLLAGLGPDRGRAYGTACFELARAHAGMPVAAGAGELLHVILPRTEVIIADGLATVRSGDAREAAEVARILGAAEPAPAPAPAPEPAAALVPEPAPDRPGIADPEDGRARYLAAVASGVAAIQAGELQKVVVSRRVPVTGEVDLPATFVRGRRANTPARSYLLGLGGIEAVGFSPEIVVAVDASGTVRTQPLAGTRALVADPVESRRLREELLSDAKEIHEHAISVKLAVEEMAPVCRAGSVRVEEFMVVEERGTVQHLGSRVAGELAEGLTCWDALAALFPAVTASGVPKRAAFDLIRRLEGHDRGLYAGAVLRIDADGALDAALVLRTLFRRGEATWLQVGAGVVGASSPARELEETREKLASIADHVVRDPGPGRAAQAAAADAGDLGAGAGASASARARAPRGAAAGR</sequence>
<evidence type="ECO:0000256" key="3">
    <source>
        <dbReference type="ARBA" id="ARBA00022842"/>
    </source>
</evidence>
<keyword evidence="4" id="KW-0456">Lyase</keyword>
<name>A0ABY3T9D0_9MICO</name>
<dbReference type="Gene3D" id="3.60.120.10">
    <property type="entry name" value="Anthranilate synthase"/>
    <property type="match status" value="1"/>
</dbReference>
<proteinExistence type="predicted"/>
<dbReference type="PANTHER" id="PTHR11236">
    <property type="entry name" value="AMINOBENZOATE/ANTHRANILATE SYNTHASE"/>
    <property type="match status" value="1"/>
</dbReference>
<feature type="compositionally biased region" description="Low complexity" evidence="5">
    <location>
        <begin position="456"/>
        <end position="495"/>
    </location>
</feature>
<evidence type="ECO:0000256" key="2">
    <source>
        <dbReference type="ARBA" id="ARBA00022723"/>
    </source>
</evidence>
<evidence type="ECO:0000256" key="1">
    <source>
        <dbReference type="ARBA" id="ARBA00001946"/>
    </source>
</evidence>
<dbReference type="InterPro" id="IPR019999">
    <property type="entry name" value="Anth_synth_I-like"/>
</dbReference>
<dbReference type="InterPro" id="IPR015890">
    <property type="entry name" value="Chorismate_C"/>
</dbReference>
<dbReference type="NCBIfam" id="TIGR03494">
    <property type="entry name" value="salicyl_syn"/>
    <property type="match status" value="1"/>
</dbReference>
<keyword evidence="3" id="KW-0460">Magnesium</keyword>
<gene>
    <name evidence="7" type="ORF">KYT88_01445</name>
</gene>
<dbReference type="InterPro" id="IPR019996">
    <property type="entry name" value="Salicylate_synthase"/>
</dbReference>